<evidence type="ECO:0000313" key="6">
    <source>
        <dbReference type="Proteomes" id="UP001500194"/>
    </source>
</evidence>
<proteinExistence type="inferred from homology"/>
<dbReference type="GeneID" id="68571788"/>
<comment type="cofactor">
    <cofactor evidence="3">
        <name>a divalent metal cation</name>
        <dbReference type="ChEBI" id="CHEBI:60240"/>
    </cofactor>
</comment>
<dbReference type="Gene3D" id="3.60.21.10">
    <property type="match status" value="1"/>
</dbReference>
<keyword evidence="2" id="KW-0378">Hydrolase</keyword>
<dbReference type="InterPro" id="IPR000979">
    <property type="entry name" value="Phosphodiesterase_MJ0936/Vps29"/>
</dbReference>
<organism evidence="5 6">
    <name type="scientific">Salarchaeum japonicum</name>
    <dbReference type="NCBI Taxonomy" id="555573"/>
    <lineage>
        <taxon>Archaea</taxon>
        <taxon>Methanobacteriati</taxon>
        <taxon>Methanobacteriota</taxon>
        <taxon>Stenosarchaea group</taxon>
        <taxon>Halobacteria</taxon>
        <taxon>Halobacteriales</taxon>
        <taxon>Halobacteriaceae</taxon>
    </lineage>
</organism>
<dbReference type="GO" id="GO:0046872">
    <property type="term" value="F:metal ion binding"/>
    <property type="evidence" value="ECO:0007669"/>
    <property type="project" value="UniProtKB-KW"/>
</dbReference>
<dbReference type="SUPFAM" id="SSF56300">
    <property type="entry name" value="Metallo-dependent phosphatases"/>
    <property type="match status" value="1"/>
</dbReference>
<gene>
    <name evidence="5" type="ORF">GCM10009019_10850</name>
</gene>
<dbReference type="PANTHER" id="PTHR42850:SF2">
    <property type="entry name" value="BLL5683 PROTEIN"/>
    <property type="match status" value="1"/>
</dbReference>
<protein>
    <recommendedName>
        <fullName evidence="3">Phosphoesterase</fullName>
        <ecNumber evidence="3">3.1.4.-</ecNumber>
    </recommendedName>
</protein>
<evidence type="ECO:0000313" key="5">
    <source>
        <dbReference type="EMBL" id="GAA0649881.1"/>
    </source>
</evidence>
<dbReference type="Pfam" id="PF12850">
    <property type="entry name" value="Metallophos_2"/>
    <property type="match status" value="1"/>
</dbReference>
<name>A0AAV3T0H4_9EURY</name>
<evidence type="ECO:0000256" key="1">
    <source>
        <dbReference type="ARBA" id="ARBA00022723"/>
    </source>
</evidence>
<dbReference type="EC" id="3.1.4.-" evidence="3"/>
<keyword evidence="6" id="KW-1185">Reference proteome</keyword>
<comment type="caution">
    <text evidence="5">The sequence shown here is derived from an EMBL/GenBank/DDBJ whole genome shotgun (WGS) entry which is preliminary data.</text>
</comment>
<dbReference type="EMBL" id="BAAADU010000002">
    <property type="protein sequence ID" value="GAA0649881.1"/>
    <property type="molecule type" value="Genomic_DNA"/>
</dbReference>
<dbReference type="InterPro" id="IPR020935">
    <property type="entry name" value="PdiEstase_YfcE_CS"/>
</dbReference>
<reference evidence="5 6" key="1">
    <citation type="journal article" date="2019" name="Int. J. Syst. Evol. Microbiol.">
        <title>The Global Catalogue of Microorganisms (GCM) 10K type strain sequencing project: providing services to taxonomists for standard genome sequencing and annotation.</title>
        <authorList>
            <consortium name="The Broad Institute Genomics Platform"/>
            <consortium name="The Broad Institute Genome Sequencing Center for Infectious Disease"/>
            <person name="Wu L."/>
            <person name="Ma J."/>
        </authorList>
    </citation>
    <scope>NUCLEOTIDE SEQUENCE [LARGE SCALE GENOMIC DNA]</scope>
    <source>
        <strain evidence="5 6">JCM 16327</strain>
    </source>
</reference>
<dbReference type="GO" id="GO:0005737">
    <property type="term" value="C:cytoplasm"/>
    <property type="evidence" value="ECO:0007669"/>
    <property type="project" value="TreeGrafter"/>
</dbReference>
<dbReference type="GO" id="GO:0016791">
    <property type="term" value="F:phosphatase activity"/>
    <property type="evidence" value="ECO:0007669"/>
    <property type="project" value="TreeGrafter"/>
</dbReference>
<dbReference type="PROSITE" id="PS01269">
    <property type="entry name" value="UPF0025"/>
    <property type="match status" value="1"/>
</dbReference>
<accession>A0AAV3T0H4</accession>
<dbReference type="NCBIfam" id="TIGR00040">
    <property type="entry name" value="yfcE"/>
    <property type="match status" value="1"/>
</dbReference>
<evidence type="ECO:0000256" key="2">
    <source>
        <dbReference type="ARBA" id="ARBA00022801"/>
    </source>
</evidence>
<dbReference type="PIRSF" id="PIRSF000883">
    <property type="entry name" value="Pesterase_MJ0912"/>
    <property type="match status" value="1"/>
</dbReference>
<dbReference type="InterPro" id="IPR024654">
    <property type="entry name" value="Calcineurin-like_PHP_lpxH"/>
</dbReference>
<comment type="similarity">
    <text evidence="3">Belongs to the metallophosphoesterase superfamily. YfcE family.</text>
</comment>
<evidence type="ECO:0000256" key="3">
    <source>
        <dbReference type="RuleBase" id="RU362039"/>
    </source>
</evidence>
<dbReference type="InterPro" id="IPR011152">
    <property type="entry name" value="Pesterase_MJ0912"/>
</dbReference>
<dbReference type="AlphaFoldDB" id="A0AAV3T0H4"/>
<dbReference type="RefSeq" id="WP_227261212.1">
    <property type="nucleotide sequence ID" value="NZ_BAAADU010000002.1"/>
</dbReference>
<dbReference type="PANTHER" id="PTHR42850">
    <property type="entry name" value="METALLOPHOSPHOESTERASE"/>
    <property type="match status" value="1"/>
</dbReference>
<keyword evidence="1 3" id="KW-0479">Metal-binding</keyword>
<dbReference type="InterPro" id="IPR050126">
    <property type="entry name" value="Ap4A_hydrolase"/>
</dbReference>
<feature type="domain" description="Calcineurin-like phosphoesterase" evidence="4">
    <location>
        <begin position="1"/>
        <end position="182"/>
    </location>
</feature>
<dbReference type="Proteomes" id="UP001500194">
    <property type="component" value="Unassembled WGS sequence"/>
</dbReference>
<dbReference type="InterPro" id="IPR029052">
    <property type="entry name" value="Metallo-depent_PP-like"/>
</dbReference>
<sequence length="221" mass="23998">MRVGVLSDIHANRVALDAVFDDMPDVDAVVCAGDVVGYNPWPAECVAALRERDVPTVMGNHDRTVATGASFHGNGMASAGVTHAKRDLSDAQAEWVRGLPRERVLFDGRLKVVHDHPTRRDHYTYPEQFSSDLLDGEDVLVLGHTHVQAHEEFPDGVVLNPGSVGQPRDRDPRAAYALVEFAESGVSVEERRVAYDIGAVADAVRDAGLPEATASRLRDGR</sequence>
<evidence type="ECO:0000259" key="4">
    <source>
        <dbReference type="Pfam" id="PF12850"/>
    </source>
</evidence>